<keyword evidence="2" id="KW-1185">Reference proteome</keyword>
<dbReference type="Proteomes" id="UP000242474">
    <property type="component" value="Unassembled WGS sequence"/>
</dbReference>
<accession>A0A2G5BII9</accession>
<protein>
    <submittedName>
        <fullName evidence="1">Uncharacterized protein</fullName>
    </submittedName>
</protein>
<organism evidence="1 2">
    <name type="scientific">Coemansia reversa (strain ATCC 12441 / NRRL 1564)</name>
    <dbReference type="NCBI Taxonomy" id="763665"/>
    <lineage>
        <taxon>Eukaryota</taxon>
        <taxon>Fungi</taxon>
        <taxon>Fungi incertae sedis</taxon>
        <taxon>Zoopagomycota</taxon>
        <taxon>Kickxellomycotina</taxon>
        <taxon>Kickxellomycetes</taxon>
        <taxon>Kickxellales</taxon>
        <taxon>Kickxellaceae</taxon>
        <taxon>Coemansia</taxon>
    </lineage>
</organism>
<dbReference type="AlphaFoldDB" id="A0A2G5BII9"/>
<evidence type="ECO:0000313" key="1">
    <source>
        <dbReference type="EMBL" id="PIA18577.1"/>
    </source>
</evidence>
<gene>
    <name evidence="1" type="ORF">COEREDRAFT_85056</name>
</gene>
<evidence type="ECO:0000313" key="2">
    <source>
        <dbReference type="Proteomes" id="UP000242474"/>
    </source>
</evidence>
<sequence length="111" mass="12958">MSTPEAINLFDQVPRYRYIIEDGDMKHDYAEDTLQSINDIKGRVRNHRGEGYFDNHQLKMLFPVTIDGHFVFRDVTDRQYADIPLDDSYVFGVKQAITVPGSPPLFRFKVF</sequence>
<dbReference type="EMBL" id="KZ303489">
    <property type="protein sequence ID" value="PIA18577.1"/>
    <property type="molecule type" value="Genomic_DNA"/>
</dbReference>
<name>A0A2G5BII9_COERN</name>
<proteinExistence type="predicted"/>
<reference evidence="1 2" key="1">
    <citation type="journal article" date="2015" name="Genome Biol. Evol.">
        <title>Phylogenomic analyses indicate that early fungi evolved digesting cell walls of algal ancestors of land plants.</title>
        <authorList>
            <person name="Chang Y."/>
            <person name="Wang S."/>
            <person name="Sekimoto S."/>
            <person name="Aerts A.L."/>
            <person name="Choi C."/>
            <person name="Clum A."/>
            <person name="LaButti K.M."/>
            <person name="Lindquist E.A."/>
            <person name="Yee Ngan C."/>
            <person name="Ohm R.A."/>
            <person name="Salamov A.A."/>
            <person name="Grigoriev I.V."/>
            <person name="Spatafora J.W."/>
            <person name="Berbee M.L."/>
        </authorList>
    </citation>
    <scope>NUCLEOTIDE SEQUENCE [LARGE SCALE GENOMIC DNA]</scope>
    <source>
        <strain evidence="1 2">NRRL 1564</strain>
    </source>
</reference>